<dbReference type="InterPro" id="IPR009554">
    <property type="entry name" value="Phageshock_PspB"/>
</dbReference>
<name>A0ABZ0I976_9GAMM</name>
<dbReference type="Proteomes" id="UP001626549">
    <property type="component" value="Chromosome"/>
</dbReference>
<dbReference type="EMBL" id="CP136865">
    <property type="protein sequence ID" value="WOJ96073.1"/>
    <property type="molecule type" value="Genomic_DNA"/>
</dbReference>
<accession>A0ABZ0I976</accession>
<keyword evidence="2" id="KW-0472">Membrane</keyword>
<dbReference type="Pfam" id="PF06667">
    <property type="entry name" value="PspB"/>
    <property type="match status" value="1"/>
</dbReference>
<feature type="transmembrane region" description="Helical" evidence="2">
    <location>
        <begin position="6"/>
        <end position="25"/>
    </location>
</feature>
<sequence>MELYELLFVPTILFMVIVAPIWIVLHYRSLNRSSRSLNEEDRENVEQILVTVDRLTERIQALESILDSDHGDWRDHELQDSNTRRSS</sequence>
<dbReference type="RefSeq" id="WP_407326763.1">
    <property type="nucleotide sequence ID" value="NZ_CP136865.1"/>
</dbReference>
<gene>
    <name evidence="3" type="primary">pspB</name>
    <name evidence="3" type="ORF">R0137_12580</name>
</gene>
<keyword evidence="4" id="KW-1185">Reference proteome</keyword>
<organism evidence="3 4">
    <name type="scientific">Congregibacter brevis</name>
    <dbReference type="NCBI Taxonomy" id="3081201"/>
    <lineage>
        <taxon>Bacteria</taxon>
        <taxon>Pseudomonadati</taxon>
        <taxon>Pseudomonadota</taxon>
        <taxon>Gammaproteobacteria</taxon>
        <taxon>Cellvibrionales</taxon>
        <taxon>Halieaceae</taxon>
        <taxon>Congregibacter</taxon>
    </lineage>
</organism>
<dbReference type="NCBIfam" id="NF006993">
    <property type="entry name" value="PRK09458.1"/>
    <property type="match status" value="1"/>
</dbReference>
<keyword evidence="2" id="KW-1133">Transmembrane helix</keyword>
<evidence type="ECO:0000313" key="3">
    <source>
        <dbReference type="EMBL" id="WOJ96073.1"/>
    </source>
</evidence>
<keyword evidence="1" id="KW-0175">Coiled coil</keyword>
<dbReference type="NCBIfam" id="TIGR02976">
    <property type="entry name" value="phageshock_pspB"/>
    <property type="match status" value="1"/>
</dbReference>
<keyword evidence="2" id="KW-0812">Transmembrane</keyword>
<reference evidence="3 4" key="1">
    <citation type="submission" date="2023-10" db="EMBL/GenBank/DDBJ databases">
        <title>Two novel species belonging to the OM43/NOR5 clade.</title>
        <authorList>
            <person name="Park M."/>
        </authorList>
    </citation>
    <scope>NUCLEOTIDE SEQUENCE [LARGE SCALE GENOMIC DNA]</scope>
    <source>
        <strain evidence="3 4">IMCC45268</strain>
    </source>
</reference>
<feature type="coiled-coil region" evidence="1">
    <location>
        <begin position="38"/>
        <end position="65"/>
    </location>
</feature>
<evidence type="ECO:0000313" key="4">
    <source>
        <dbReference type="Proteomes" id="UP001626549"/>
    </source>
</evidence>
<proteinExistence type="predicted"/>
<evidence type="ECO:0000256" key="2">
    <source>
        <dbReference type="SAM" id="Phobius"/>
    </source>
</evidence>
<evidence type="ECO:0000256" key="1">
    <source>
        <dbReference type="SAM" id="Coils"/>
    </source>
</evidence>
<protein>
    <submittedName>
        <fullName evidence="3">Envelope stress response membrane protein PspB</fullName>
    </submittedName>
</protein>